<dbReference type="NCBIfam" id="TIGR04183">
    <property type="entry name" value="Por_Secre_tail"/>
    <property type="match status" value="1"/>
</dbReference>
<keyword evidence="3" id="KW-1185">Reference proteome</keyword>
<evidence type="ECO:0000313" key="2">
    <source>
        <dbReference type="EMBL" id="MFC7669666.1"/>
    </source>
</evidence>
<dbReference type="RefSeq" id="WP_380205155.1">
    <property type="nucleotide sequence ID" value="NZ_JBHTEK010000001.1"/>
</dbReference>
<accession>A0ABW2UB42</accession>
<reference evidence="3" key="1">
    <citation type="journal article" date="2019" name="Int. J. Syst. Evol. Microbiol.">
        <title>The Global Catalogue of Microorganisms (GCM) 10K type strain sequencing project: providing services to taxonomists for standard genome sequencing and annotation.</title>
        <authorList>
            <consortium name="The Broad Institute Genomics Platform"/>
            <consortium name="The Broad Institute Genome Sequencing Center for Infectious Disease"/>
            <person name="Wu L."/>
            <person name="Ma J."/>
        </authorList>
    </citation>
    <scope>NUCLEOTIDE SEQUENCE [LARGE SCALE GENOMIC DNA]</scope>
    <source>
        <strain evidence="3">JCM 19635</strain>
    </source>
</reference>
<name>A0ABW2UB42_9BACT</name>
<dbReference type="Proteomes" id="UP001596513">
    <property type="component" value="Unassembled WGS sequence"/>
</dbReference>
<sequence length="177" mass="17765">MYSIDNAAPAGTDVRLGDGFSPAEKFLTLSSGTTKASAGLGSGTDVSQVVGARLAKLAPGDSTVVTFAMMSASSLAQLQAAAEAASIAYATLLPTRAAAKAAGFNVFPNPTNGPLQLELPAQFGLRQVQVINTMGQVVLQQAGSSLVSLNLAGLAAGLYTVRAQGSAGVLTRAVVVR</sequence>
<gene>
    <name evidence="2" type="ORF">ACFQT0_21575</name>
</gene>
<evidence type="ECO:0000313" key="3">
    <source>
        <dbReference type="Proteomes" id="UP001596513"/>
    </source>
</evidence>
<protein>
    <submittedName>
        <fullName evidence="2">T9SS type A sorting domain-containing protein</fullName>
    </submittedName>
</protein>
<feature type="domain" description="Secretion system C-terminal sorting" evidence="1">
    <location>
        <begin position="106"/>
        <end position="175"/>
    </location>
</feature>
<comment type="caution">
    <text evidence="2">The sequence shown here is derived from an EMBL/GenBank/DDBJ whole genome shotgun (WGS) entry which is preliminary data.</text>
</comment>
<dbReference type="EMBL" id="JBHTEK010000001">
    <property type="protein sequence ID" value="MFC7669666.1"/>
    <property type="molecule type" value="Genomic_DNA"/>
</dbReference>
<proteinExistence type="predicted"/>
<evidence type="ECO:0000259" key="1">
    <source>
        <dbReference type="Pfam" id="PF18962"/>
    </source>
</evidence>
<dbReference type="Pfam" id="PF18962">
    <property type="entry name" value="Por_Secre_tail"/>
    <property type="match status" value="1"/>
</dbReference>
<dbReference type="InterPro" id="IPR026444">
    <property type="entry name" value="Secre_tail"/>
</dbReference>
<organism evidence="2 3">
    <name type="scientific">Hymenobacter humi</name>
    <dbReference type="NCBI Taxonomy" id="1411620"/>
    <lineage>
        <taxon>Bacteria</taxon>
        <taxon>Pseudomonadati</taxon>
        <taxon>Bacteroidota</taxon>
        <taxon>Cytophagia</taxon>
        <taxon>Cytophagales</taxon>
        <taxon>Hymenobacteraceae</taxon>
        <taxon>Hymenobacter</taxon>
    </lineage>
</organism>